<keyword evidence="1" id="KW-1133">Transmembrane helix</keyword>
<evidence type="ECO:0000313" key="3">
    <source>
        <dbReference type="Proteomes" id="UP000622475"/>
    </source>
</evidence>
<feature type="transmembrane region" description="Helical" evidence="1">
    <location>
        <begin position="12"/>
        <end position="31"/>
    </location>
</feature>
<gene>
    <name evidence="2" type="ORF">IRJ16_14475</name>
</gene>
<protein>
    <submittedName>
        <fullName evidence="2">Uncharacterized protein</fullName>
    </submittedName>
</protein>
<feature type="transmembrane region" description="Helical" evidence="1">
    <location>
        <begin position="51"/>
        <end position="73"/>
    </location>
</feature>
<dbReference type="Proteomes" id="UP000622475">
    <property type="component" value="Unassembled WGS sequence"/>
</dbReference>
<keyword evidence="1" id="KW-0472">Membrane</keyword>
<sequence>MLDKALRKIELYIISLWLLFLLVAIKEFQFVHGNFSLHADAIWNFVQPNLISLSSLVLLLIGGLCYWHFLYLLKGSSDLPKTIKKIDDQNFEHLTFLTTYIVPFLRVKLEGRDLIMTVMLLIIIGAIFVRTNLFYKNPTLALLGYRLYKVDTAESAGAIFISKQPLQTGDTVHNIYLAENIYFVKK</sequence>
<dbReference type="AlphaFoldDB" id="A0A929L4I5"/>
<proteinExistence type="predicted"/>
<dbReference type="RefSeq" id="WP_194112318.1">
    <property type="nucleotide sequence ID" value="NZ_JADFFL010000005.1"/>
</dbReference>
<reference evidence="2" key="1">
    <citation type="submission" date="2020-10" db="EMBL/GenBank/DDBJ databases">
        <title>Mucilaginibacter mali sp. nov., isolated from rhizosphere soil of apple orchard.</title>
        <authorList>
            <person name="Lee J.-S."/>
            <person name="Kim H.S."/>
            <person name="Kim J.-S."/>
        </authorList>
    </citation>
    <scope>NUCLEOTIDE SEQUENCE</scope>
    <source>
        <strain evidence="2">KCTC 22746</strain>
    </source>
</reference>
<keyword evidence="1" id="KW-0812">Transmembrane</keyword>
<comment type="caution">
    <text evidence="2">The sequence shown here is derived from an EMBL/GenBank/DDBJ whole genome shotgun (WGS) entry which is preliminary data.</text>
</comment>
<dbReference type="NCBIfam" id="NF041622">
    <property type="entry name" value="KwaA"/>
    <property type="match status" value="1"/>
</dbReference>
<feature type="transmembrane region" description="Helical" evidence="1">
    <location>
        <begin position="114"/>
        <end position="135"/>
    </location>
</feature>
<evidence type="ECO:0000256" key="1">
    <source>
        <dbReference type="SAM" id="Phobius"/>
    </source>
</evidence>
<keyword evidence="3" id="KW-1185">Reference proteome</keyword>
<dbReference type="EMBL" id="JADFFL010000005">
    <property type="protein sequence ID" value="MBE9663091.1"/>
    <property type="molecule type" value="Genomic_DNA"/>
</dbReference>
<evidence type="ECO:0000313" key="2">
    <source>
        <dbReference type="EMBL" id="MBE9663091.1"/>
    </source>
</evidence>
<accession>A0A929L4I5</accession>
<name>A0A929L4I5_9SPHI</name>
<organism evidence="2 3">
    <name type="scientific">Mucilaginibacter myungsuensis</name>
    <dbReference type="NCBI Taxonomy" id="649104"/>
    <lineage>
        <taxon>Bacteria</taxon>
        <taxon>Pseudomonadati</taxon>
        <taxon>Bacteroidota</taxon>
        <taxon>Sphingobacteriia</taxon>
        <taxon>Sphingobacteriales</taxon>
        <taxon>Sphingobacteriaceae</taxon>
        <taxon>Mucilaginibacter</taxon>
    </lineage>
</organism>
<dbReference type="InterPro" id="IPR048118">
    <property type="entry name" value="KwaA"/>
</dbReference>